<feature type="binding site" evidence="17">
    <location>
        <position position="87"/>
    </location>
    <ligand>
        <name>Mg(2+)</name>
        <dbReference type="ChEBI" id="CHEBI:18420"/>
        <label>1</label>
    </ligand>
</feature>
<feature type="transmembrane region" description="Helical" evidence="17">
    <location>
        <begin position="52"/>
        <end position="72"/>
    </location>
</feature>
<feature type="active site" description="Proton acceptor" evidence="17">
    <location>
        <position position="91"/>
    </location>
</feature>
<evidence type="ECO:0000256" key="13">
    <source>
        <dbReference type="ARBA" id="ARBA00023935"/>
    </source>
</evidence>
<feature type="binding site" evidence="17">
    <location>
        <position position="66"/>
    </location>
    <ligand>
        <name>Mg(2+)</name>
        <dbReference type="ChEBI" id="CHEBI:18420"/>
        <label>1</label>
    </ligand>
</feature>
<comment type="function">
    <text evidence="17">Catalyzes the conjugation of the 1'-hydroxyl group of D-myo-inositol-3-phosphate (also named L-myo-inositol-1-phosphate) with a lipid tail of cytidine diphosphate diacylglycerol (CDP-DAG), forming phosphatidylinositol phosphate (PIP) and CMP. PIP is a precursor of phosphatidylinositol (PI) which is an essential lipid required for cell wall formation.</text>
</comment>
<feature type="binding site" evidence="17">
    <location>
        <position position="70"/>
    </location>
    <ligand>
        <name>a CDP-1,2-diacyl-sn-glycerol</name>
        <dbReference type="ChEBI" id="CHEBI:58332"/>
    </ligand>
</feature>
<comment type="cofactor">
    <cofactor evidence="17">
        <name>Mg(2+)</name>
        <dbReference type="ChEBI" id="CHEBI:18420"/>
    </cofactor>
    <text evidence="17">Contains a di-nuclear catalytic Mg(2+) center.</text>
</comment>
<dbReference type="HAMAP" id="MF_02241">
    <property type="entry name" value="PIP_synthase"/>
    <property type="match status" value="1"/>
</dbReference>
<dbReference type="KEGG" id="aab:A4R43_04180"/>
<feature type="binding site" evidence="17">
    <location>
        <position position="91"/>
    </location>
    <ligand>
        <name>Mg(2+)</name>
        <dbReference type="ChEBI" id="CHEBI:18420"/>
        <label>2</label>
    </ligand>
</feature>
<feature type="binding site" evidence="17">
    <location>
        <position position="69"/>
    </location>
    <ligand>
        <name>Mg(2+)</name>
        <dbReference type="ChEBI" id="CHEBI:18420"/>
        <label>1</label>
    </ligand>
</feature>
<keyword evidence="10 17" id="KW-0460">Magnesium</keyword>
<dbReference type="AlphaFoldDB" id="A0A344L1A0"/>
<evidence type="ECO:0000256" key="14">
    <source>
        <dbReference type="ARBA" id="ARBA00024082"/>
    </source>
</evidence>
<dbReference type="PROSITE" id="PS00379">
    <property type="entry name" value="CDP_ALCOHOL_P_TRANSF"/>
    <property type="match status" value="1"/>
</dbReference>
<keyword evidence="9 17" id="KW-0479">Metal-binding</keyword>
<evidence type="ECO:0000256" key="12">
    <source>
        <dbReference type="ARBA" id="ARBA00023136"/>
    </source>
</evidence>
<evidence type="ECO:0000256" key="1">
    <source>
        <dbReference type="ARBA" id="ARBA00004651"/>
    </source>
</evidence>
<dbReference type="GO" id="GO:0016780">
    <property type="term" value="F:phosphotransferase activity, for other substituted phosphate groups"/>
    <property type="evidence" value="ECO:0007669"/>
    <property type="project" value="UniProtKB-UniRule"/>
</dbReference>
<evidence type="ECO:0000256" key="10">
    <source>
        <dbReference type="ARBA" id="ARBA00022842"/>
    </source>
</evidence>
<name>A0A344L1A0_9PSEU</name>
<dbReference type="RefSeq" id="WP_113691087.1">
    <property type="nucleotide sequence ID" value="NZ_CP015163.1"/>
</dbReference>
<keyword evidence="17" id="KW-0443">Lipid metabolism</keyword>
<comment type="pathway">
    <text evidence="3">Lipid metabolism.</text>
</comment>
<evidence type="ECO:0000256" key="11">
    <source>
        <dbReference type="ARBA" id="ARBA00022989"/>
    </source>
</evidence>
<evidence type="ECO:0000256" key="17">
    <source>
        <dbReference type="HAMAP-Rule" id="MF_02241"/>
    </source>
</evidence>
<keyword evidence="20" id="KW-1185">Reference proteome</keyword>
<dbReference type="GO" id="GO:0008654">
    <property type="term" value="P:phospholipid biosynthetic process"/>
    <property type="evidence" value="ECO:0007669"/>
    <property type="project" value="UniProtKB-UniRule"/>
</dbReference>
<evidence type="ECO:0000256" key="4">
    <source>
        <dbReference type="ARBA" id="ARBA00010441"/>
    </source>
</evidence>
<feature type="binding site" evidence="17">
    <location>
        <position position="87"/>
    </location>
    <ligand>
        <name>Mg(2+)</name>
        <dbReference type="ChEBI" id="CHEBI:18420"/>
        <label>2</label>
    </ligand>
</feature>
<comment type="subcellular location">
    <subcellularLocation>
        <location evidence="1 17">Cell membrane</location>
        <topology evidence="1 17">Multi-pass membrane protein</topology>
    </subcellularLocation>
</comment>
<evidence type="ECO:0000256" key="8">
    <source>
        <dbReference type="ARBA" id="ARBA00022692"/>
    </source>
</evidence>
<dbReference type="InterPro" id="IPR000462">
    <property type="entry name" value="CDP-OH_P_trans"/>
</dbReference>
<dbReference type="NCBIfam" id="NF045883">
    <property type="entry name" value="PIPSynth"/>
    <property type="match status" value="1"/>
</dbReference>
<comment type="similarity">
    <text evidence="4 17 18">Belongs to the CDP-alcohol phosphatidyltransferase class-I family.</text>
</comment>
<dbReference type="Gene3D" id="1.20.120.1760">
    <property type="match status" value="1"/>
</dbReference>
<evidence type="ECO:0000256" key="2">
    <source>
        <dbReference type="ARBA" id="ARBA00004805"/>
    </source>
</evidence>
<protein>
    <recommendedName>
        <fullName evidence="14 17">Phosphatidylinositol phosphate synthase</fullName>
        <shortName evidence="17">PIP synthase</shortName>
        <ecNumber evidence="17">2.7.8.-</ecNumber>
    </recommendedName>
    <alternativeName>
        <fullName evidence="15 17">CDP-diacylglycerol--D-myo-inositol-3-phosphate 3-phosphatidyltransferase</fullName>
    </alternativeName>
</protein>
<evidence type="ECO:0000256" key="3">
    <source>
        <dbReference type="ARBA" id="ARBA00005189"/>
    </source>
</evidence>
<evidence type="ECO:0000256" key="16">
    <source>
        <dbReference type="ARBA" id="ARBA00048865"/>
    </source>
</evidence>
<keyword evidence="17" id="KW-0444">Lipid biosynthesis</keyword>
<organism evidence="19 20">
    <name type="scientific">Amycolatopsis albispora</name>
    <dbReference type="NCBI Taxonomy" id="1804986"/>
    <lineage>
        <taxon>Bacteria</taxon>
        <taxon>Bacillati</taxon>
        <taxon>Actinomycetota</taxon>
        <taxon>Actinomycetes</taxon>
        <taxon>Pseudonocardiales</taxon>
        <taxon>Pseudonocardiaceae</taxon>
        <taxon>Amycolatopsis</taxon>
    </lineage>
</organism>
<dbReference type="GO" id="GO:0005886">
    <property type="term" value="C:plasma membrane"/>
    <property type="evidence" value="ECO:0007669"/>
    <property type="project" value="UniProtKB-SubCell"/>
</dbReference>
<accession>A0A344L1A0</accession>
<comment type="catalytic activity">
    <reaction evidence="13 17">
        <text>1,2-di-(9Z-octadecenoyl)-sn-glycero-3-cytidine-5'-diphosphate + 1D-myo-inositol 3-phosphate = 1,2-di-(9Z-octadecenoyl)-sn-glycero-3-phospho-(1D-myo-inositol-3-phosphate) + CMP + H(+)</text>
        <dbReference type="Rhea" id="RHEA:61216"/>
        <dbReference type="ChEBI" id="CHEBI:15378"/>
        <dbReference type="ChEBI" id="CHEBI:58401"/>
        <dbReference type="ChEBI" id="CHEBI:60377"/>
        <dbReference type="ChEBI" id="CHEBI:85356"/>
        <dbReference type="ChEBI" id="CHEBI:144472"/>
    </reaction>
</comment>
<evidence type="ECO:0000256" key="15">
    <source>
        <dbReference type="ARBA" id="ARBA00033137"/>
    </source>
</evidence>
<dbReference type="OrthoDB" id="116551at2"/>
<feature type="binding site" evidence="17">
    <location>
        <position position="74"/>
    </location>
    <ligand>
        <name>a CDP-1,2-diacyl-sn-glycerol</name>
        <dbReference type="ChEBI" id="CHEBI:58332"/>
    </ligand>
</feature>
<feature type="transmembrane region" description="Helical" evidence="17">
    <location>
        <begin position="116"/>
        <end position="134"/>
    </location>
</feature>
<dbReference type="UniPathway" id="UPA00220"/>
<feature type="binding site" evidence="17">
    <location>
        <position position="80"/>
    </location>
    <ligand>
        <name>a CDP-1,2-diacyl-sn-glycerol</name>
        <dbReference type="ChEBI" id="CHEBI:58332"/>
    </ligand>
</feature>
<evidence type="ECO:0000256" key="18">
    <source>
        <dbReference type="RuleBase" id="RU003750"/>
    </source>
</evidence>
<reference evidence="19 20" key="1">
    <citation type="submission" date="2016-04" db="EMBL/GenBank/DDBJ databases">
        <title>Complete genome sequence and analysis of deep-sea sediment isolate, Amycolatopsis sp. WP1.</title>
        <authorList>
            <person name="Wang H."/>
            <person name="Chen S."/>
            <person name="Wu Q."/>
        </authorList>
    </citation>
    <scope>NUCLEOTIDE SEQUENCE [LARGE SCALE GENOMIC DNA]</scope>
    <source>
        <strain evidence="19 20">WP1</strain>
    </source>
</reference>
<feature type="binding site" evidence="17">
    <location>
        <begin position="29"/>
        <end position="32"/>
    </location>
    <ligand>
        <name>a CDP-1,2-diacyl-sn-glycerol</name>
        <dbReference type="ChEBI" id="CHEBI:58332"/>
    </ligand>
</feature>
<dbReference type="EMBL" id="CP015163">
    <property type="protein sequence ID" value="AXB41824.1"/>
    <property type="molecule type" value="Genomic_DNA"/>
</dbReference>
<gene>
    <name evidence="19" type="ORF">A4R43_04180</name>
</gene>
<keyword evidence="17" id="KW-1208">Phospholipid metabolism</keyword>
<dbReference type="GO" id="GO:0000287">
    <property type="term" value="F:magnesium ion binding"/>
    <property type="evidence" value="ECO:0007669"/>
    <property type="project" value="UniProtKB-UniRule"/>
</dbReference>
<dbReference type="Pfam" id="PF01066">
    <property type="entry name" value="CDP-OH_P_transf"/>
    <property type="match status" value="1"/>
</dbReference>
<keyword evidence="11 17" id="KW-1133">Transmembrane helix</keyword>
<dbReference type="Proteomes" id="UP000250434">
    <property type="component" value="Chromosome"/>
</dbReference>
<evidence type="ECO:0000313" key="20">
    <source>
        <dbReference type="Proteomes" id="UP000250434"/>
    </source>
</evidence>
<keyword evidence="12 17" id="KW-0472">Membrane</keyword>
<evidence type="ECO:0000256" key="9">
    <source>
        <dbReference type="ARBA" id="ARBA00022723"/>
    </source>
</evidence>
<comment type="catalytic activity">
    <reaction evidence="16 17">
        <text>a CDP-1,2-diacyl-sn-glycerol + 1D-myo-inositol 3-phosphate = a 1,2-diacyl-sn-glycero-3-phospho-(1D-myo-inositol-3-phosphate) + CMP + H(+)</text>
        <dbReference type="Rhea" id="RHEA:60504"/>
        <dbReference type="ChEBI" id="CHEBI:15378"/>
        <dbReference type="ChEBI" id="CHEBI:58088"/>
        <dbReference type="ChEBI" id="CHEBI:58332"/>
        <dbReference type="ChEBI" id="CHEBI:58401"/>
        <dbReference type="ChEBI" id="CHEBI:60377"/>
    </reaction>
</comment>
<dbReference type="InterPro" id="IPR043130">
    <property type="entry name" value="CDP-OH_PTrfase_TM_dom"/>
</dbReference>
<keyword evidence="17" id="KW-0594">Phospholipid biosynthesis</keyword>
<evidence type="ECO:0000256" key="7">
    <source>
        <dbReference type="ARBA" id="ARBA00022679"/>
    </source>
</evidence>
<comment type="caution">
    <text evidence="17">Lacks conserved residue(s) required for the propagation of feature annotation.</text>
</comment>
<keyword evidence="8 17" id="KW-0812">Transmembrane</keyword>
<feature type="binding site" evidence="17">
    <location>
        <position position="66"/>
    </location>
    <ligand>
        <name>Mg(2+)</name>
        <dbReference type="ChEBI" id="CHEBI:18420"/>
        <label>2</label>
    </ligand>
</feature>
<evidence type="ECO:0000313" key="19">
    <source>
        <dbReference type="EMBL" id="AXB41824.1"/>
    </source>
</evidence>
<evidence type="ECO:0000256" key="6">
    <source>
        <dbReference type="ARBA" id="ARBA00022475"/>
    </source>
</evidence>
<feature type="transmembrane region" description="Helical" evidence="17">
    <location>
        <begin position="177"/>
        <end position="195"/>
    </location>
</feature>
<dbReference type="InterPro" id="IPR048254">
    <property type="entry name" value="CDP_ALCOHOL_P_TRANSF_CS"/>
</dbReference>
<keyword evidence="6 17" id="KW-1003">Cell membrane</keyword>
<sequence>MLNIFARASVSRVTDPIGAVLVRAGLTPNVMTVAGTLGAMVCALVFFPNGWLLTGTFTVWGFAMLDLLDGAMARARGHGTPFGAVLDATCDRLVDGALFAAIAWWCFTIADNHRAAAAALICLVLAQVISYVKARADASGLEADGGLVERAERLIIALVGTGLMGLGVPHAVEVSLWLLAVLSLITLLQRLGAVAKAARAKAAEAAQAAKPADVAKPAEEDA</sequence>
<dbReference type="InterPro" id="IPR044268">
    <property type="entry name" value="PIP_synthase_PgsA1"/>
</dbReference>
<evidence type="ECO:0000256" key="5">
    <source>
        <dbReference type="ARBA" id="ARBA00011738"/>
    </source>
</evidence>
<feature type="transmembrane region" description="Helical" evidence="17">
    <location>
        <begin position="154"/>
        <end position="171"/>
    </location>
</feature>
<proteinExistence type="inferred from homology"/>
<comment type="subunit">
    <text evidence="5 17">Homodimer.</text>
</comment>
<dbReference type="EC" id="2.7.8.-" evidence="17"/>
<keyword evidence="7 17" id="KW-0808">Transferase</keyword>
<comment type="pathway">
    <text evidence="2 17">Phospholipid metabolism; phosphatidylinositol phosphate biosynthesis.</text>
</comment>